<dbReference type="Proteomes" id="UP000676336">
    <property type="component" value="Unassembled WGS sequence"/>
</dbReference>
<comment type="caution">
    <text evidence="1">The sequence shown here is derived from an EMBL/GenBank/DDBJ whole genome shotgun (WGS) entry which is preliminary data.</text>
</comment>
<proteinExistence type="predicted"/>
<reference evidence="1" key="1">
    <citation type="submission" date="2021-02" db="EMBL/GenBank/DDBJ databases">
        <authorList>
            <person name="Nowell W R."/>
        </authorList>
    </citation>
    <scope>NUCLEOTIDE SEQUENCE</scope>
</reference>
<name>A0A8S3INI8_9BILA</name>
<sequence>MARAKHENQLVLSIQRKLKKANAIIRRTDKSKIFYICSSEEFEQKAIDYMKKTGAYQQITNAINPLGNIRHLITNLLDNLKEKKSITNEQWKNMLPNLRNCELPHLYFIPKVHKINVPLRPIMSFKGSSAINISKFLNDLLAPI</sequence>
<feature type="non-terminal residue" evidence="1">
    <location>
        <position position="1"/>
    </location>
</feature>
<organism evidence="1 2">
    <name type="scientific">Rotaria magnacalcarata</name>
    <dbReference type="NCBI Taxonomy" id="392030"/>
    <lineage>
        <taxon>Eukaryota</taxon>
        <taxon>Metazoa</taxon>
        <taxon>Spiralia</taxon>
        <taxon>Gnathifera</taxon>
        <taxon>Rotifera</taxon>
        <taxon>Eurotatoria</taxon>
        <taxon>Bdelloidea</taxon>
        <taxon>Philodinida</taxon>
        <taxon>Philodinidae</taxon>
        <taxon>Rotaria</taxon>
    </lineage>
</organism>
<gene>
    <name evidence="1" type="ORF">SMN809_LOCUS76291</name>
</gene>
<accession>A0A8S3INI8</accession>
<dbReference type="AlphaFoldDB" id="A0A8S3INI8"/>
<protein>
    <submittedName>
        <fullName evidence="1">Uncharacterized protein</fullName>
    </submittedName>
</protein>
<dbReference type="EMBL" id="CAJOBI010334489">
    <property type="protein sequence ID" value="CAF5203819.1"/>
    <property type="molecule type" value="Genomic_DNA"/>
</dbReference>
<evidence type="ECO:0000313" key="1">
    <source>
        <dbReference type="EMBL" id="CAF5203819.1"/>
    </source>
</evidence>
<evidence type="ECO:0000313" key="2">
    <source>
        <dbReference type="Proteomes" id="UP000676336"/>
    </source>
</evidence>